<accession>A0A852VS62</accession>
<proteinExistence type="predicted"/>
<dbReference type="AlphaFoldDB" id="A0A852VS62"/>
<evidence type="ECO:0000313" key="1">
    <source>
        <dbReference type="EMBL" id="NYF98789.1"/>
    </source>
</evidence>
<dbReference type="Proteomes" id="UP000554054">
    <property type="component" value="Unassembled WGS sequence"/>
</dbReference>
<keyword evidence="2" id="KW-1185">Reference proteome</keyword>
<dbReference type="RefSeq" id="WP_185991561.1">
    <property type="nucleotide sequence ID" value="NZ_JACCAE010000001.1"/>
</dbReference>
<gene>
    <name evidence="1" type="ORF">BJY20_002181</name>
</gene>
<evidence type="ECO:0000313" key="2">
    <source>
        <dbReference type="Proteomes" id="UP000554054"/>
    </source>
</evidence>
<organism evidence="1 2">
    <name type="scientific">Janibacter cremeus</name>
    <dbReference type="NCBI Taxonomy" id="1285192"/>
    <lineage>
        <taxon>Bacteria</taxon>
        <taxon>Bacillati</taxon>
        <taxon>Actinomycetota</taxon>
        <taxon>Actinomycetes</taxon>
        <taxon>Micrococcales</taxon>
        <taxon>Intrasporangiaceae</taxon>
        <taxon>Janibacter</taxon>
    </lineage>
</organism>
<name>A0A852VS62_9MICO</name>
<reference evidence="1 2" key="1">
    <citation type="submission" date="2020-07" db="EMBL/GenBank/DDBJ databases">
        <title>Sequencing the genomes of 1000 actinobacteria strains.</title>
        <authorList>
            <person name="Klenk H.-P."/>
        </authorList>
    </citation>
    <scope>NUCLEOTIDE SEQUENCE [LARGE SCALE GENOMIC DNA]</scope>
    <source>
        <strain evidence="1 2">DSM 26154</strain>
    </source>
</reference>
<protein>
    <submittedName>
        <fullName evidence="1">Uncharacterized protein</fullName>
    </submittedName>
</protein>
<comment type="caution">
    <text evidence="1">The sequence shown here is derived from an EMBL/GenBank/DDBJ whole genome shotgun (WGS) entry which is preliminary data.</text>
</comment>
<dbReference type="EMBL" id="JACCAE010000001">
    <property type="protein sequence ID" value="NYF98789.1"/>
    <property type="molecule type" value="Genomic_DNA"/>
</dbReference>
<sequence>MDDEWSVTVMPGHPGWIDVPVGLTGGHLDAWVDDAMGRLRQEWASQWHDESAAEVRQLLVSAAVARAPAAVLDLLYWPFPRPFVVRMSVLLGRSTPLSAWRDAGFEVDAFDSAKIGPGVRCIAMGETRDEARHPLITVHFVFDDGERTLQLTVEPMLLELYAQVWPALLSVVCSVEVDREDGRPFVPRPVSGYTLSDDDRFARTNGA</sequence>